<dbReference type="InterPro" id="IPR005530">
    <property type="entry name" value="SPW"/>
</dbReference>
<dbReference type="AlphaFoldDB" id="A0A4Q1DC49"/>
<evidence type="ECO:0000313" key="5">
    <source>
        <dbReference type="Proteomes" id="UP000290545"/>
    </source>
</evidence>
<gene>
    <name evidence="4" type="ORF">ESB13_06210</name>
</gene>
<feature type="domain" description="SPW repeat-containing integral membrane" evidence="3">
    <location>
        <begin position="9"/>
        <end position="104"/>
    </location>
</feature>
<feature type="transmembrane region" description="Helical" evidence="2">
    <location>
        <begin position="34"/>
        <end position="54"/>
    </location>
</feature>
<evidence type="ECO:0000256" key="2">
    <source>
        <dbReference type="SAM" id="Phobius"/>
    </source>
</evidence>
<reference evidence="4 5" key="1">
    <citation type="submission" date="2019-01" db="EMBL/GenBank/DDBJ databases">
        <title>Filimonas sp. strain TTM-71.</title>
        <authorList>
            <person name="Chen W.-M."/>
        </authorList>
    </citation>
    <scope>NUCLEOTIDE SEQUENCE [LARGE SCALE GENOMIC DNA]</scope>
    <source>
        <strain evidence="4 5">TTM-71</strain>
    </source>
</reference>
<dbReference type="RefSeq" id="WP_129002145.1">
    <property type="nucleotide sequence ID" value="NZ_SDHZ01000001.1"/>
</dbReference>
<dbReference type="EMBL" id="SDHZ01000001">
    <property type="protein sequence ID" value="RXK86395.1"/>
    <property type="molecule type" value="Genomic_DNA"/>
</dbReference>
<dbReference type="Proteomes" id="UP000290545">
    <property type="component" value="Unassembled WGS sequence"/>
</dbReference>
<evidence type="ECO:0000259" key="3">
    <source>
        <dbReference type="Pfam" id="PF03779"/>
    </source>
</evidence>
<proteinExistence type="predicted"/>
<dbReference type="OrthoDB" id="129082at2"/>
<sequence length="132" mass="14693">MRFIPTKIHGILDYIMGVILVTPWISYYEGVPKLLPSLAGLFILVYSLITDYELGFVKLISMKTHLVFDFIIGALLIVSPWLFNFSDALIAPFVIAGSVTLVVTLLTKPKPSDKPTEAQANHSREMKGANIR</sequence>
<feature type="transmembrane region" description="Helical" evidence="2">
    <location>
        <begin position="66"/>
        <end position="83"/>
    </location>
</feature>
<accession>A0A4Q1DC49</accession>
<evidence type="ECO:0000256" key="1">
    <source>
        <dbReference type="SAM" id="MobiDB-lite"/>
    </source>
</evidence>
<protein>
    <recommendedName>
        <fullName evidence="3">SPW repeat-containing integral membrane domain-containing protein</fullName>
    </recommendedName>
</protein>
<feature type="region of interest" description="Disordered" evidence="1">
    <location>
        <begin position="110"/>
        <end position="132"/>
    </location>
</feature>
<keyword evidence="2" id="KW-0472">Membrane</keyword>
<name>A0A4Q1DC49_9BACT</name>
<evidence type="ECO:0000313" key="4">
    <source>
        <dbReference type="EMBL" id="RXK86395.1"/>
    </source>
</evidence>
<organism evidence="4 5">
    <name type="scientific">Filimonas effusa</name>
    <dbReference type="NCBI Taxonomy" id="2508721"/>
    <lineage>
        <taxon>Bacteria</taxon>
        <taxon>Pseudomonadati</taxon>
        <taxon>Bacteroidota</taxon>
        <taxon>Chitinophagia</taxon>
        <taxon>Chitinophagales</taxon>
        <taxon>Chitinophagaceae</taxon>
        <taxon>Filimonas</taxon>
    </lineage>
</organism>
<keyword evidence="2" id="KW-0812">Transmembrane</keyword>
<feature type="transmembrane region" description="Helical" evidence="2">
    <location>
        <begin position="12"/>
        <end position="28"/>
    </location>
</feature>
<dbReference type="Pfam" id="PF03779">
    <property type="entry name" value="SPW"/>
    <property type="match status" value="1"/>
</dbReference>
<keyword evidence="2" id="KW-1133">Transmembrane helix</keyword>
<comment type="caution">
    <text evidence="4">The sequence shown here is derived from an EMBL/GenBank/DDBJ whole genome shotgun (WGS) entry which is preliminary data.</text>
</comment>
<feature type="transmembrane region" description="Helical" evidence="2">
    <location>
        <begin position="89"/>
        <end position="107"/>
    </location>
</feature>
<keyword evidence="5" id="KW-1185">Reference proteome</keyword>